<name>A0A8F2IFH0_9CAUD</name>
<dbReference type="Proteomes" id="UP000683422">
    <property type="component" value="Segment"/>
</dbReference>
<dbReference type="InterPro" id="IPR056782">
    <property type="entry name" value="HAD_PNKP"/>
</dbReference>
<protein>
    <submittedName>
        <fullName evidence="2">Polynucleotide kinase</fullName>
    </submittedName>
</protein>
<proteinExistence type="predicted"/>
<dbReference type="Pfam" id="PF25109">
    <property type="entry name" value="HAD_PNKP"/>
    <property type="match status" value="1"/>
</dbReference>
<dbReference type="SUPFAM" id="SSF56784">
    <property type="entry name" value="HAD-like"/>
    <property type="match status" value="1"/>
</dbReference>
<gene>
    <name evidence="2" type="primary">114</name>
    <name evidence="2" type="ORF">SEA_VANLEE_114</name>
</gene>
<reference evidence="2" key="1">
    <citation type="submission" date="2021-04" db="EMBL/GenBank/DDBJ databases">
        <authorList>
            <person name="Barnhill K.B."/>
            <person name="Biggs A.M."/>
            <person name="Bland J."/>
            <person name="Choudhary H.M."/>
            <person name="Crogan R.E."/>
            <person name="Finocchiaro A.B."/>
            <person name="Franco V."/>
            <person name="Fuller T.A."/>
            <person name="Hanwacker C.G."/>
            <person name="Howard Z.E."/>
            <person name="Iqbal M."/>
            <person name="Mathew A.M."/>
            <person name="Miller S."/>
            <person name="Padhye S."/>
            <person name="Rainey E."/>
            <person name="Rodriguez A."/>
            <person name="Stewart E."/>
            <person name="Otero L.A."/>
            <person name="Chase M.A."/>
            <person name="Pollenz R.S."/>
            <person name="Garlena R.A."/>
            <person name="Russell D.A."/>
            <person name="Jacobs-Sera D."/>
            <person name="Hatfull G.F."/>
        </authorList>
    </citation>
    <scope>NUCLEOTIDE SEQUENCE</scope>
</reference>
<organism evidence="2 3">
    <name type="scientific">Gordonia phage VanLee</name>
    <dbReference type="NCBI Taxonomy" id="2845816"/>
    <lineage>
        <taxon>Viruses</taxon>
        <taxon>Duplodnaviria</taxon>
        <taxon>Heunggongvirae</taxon>
        <taxon>Uroviricota</taxon>
        <taxon>Caudoviricetes</taxon>
        <taxon>Kruegerviridae</taxon>
        <taxon>Vanleevirus</taxon>
        <taxon>Vanleevirus vanlee</taxon>
    </lineage>
</organism>
<evidence type="ECO:0000259" key="1">
    <source>
        <dbReference type="Pfam" id="PF25109"/>
    </source>
</evidence>
<dbReference type="InterPro" id="IPR023214">
    <property type="entry name" value="HAD_sf"/>
</dbReference>
<feature type="domain" description="Polynucleotide kinase PNKP phosphatase" evidence="1">
    <location>
        <begin position="8"/>
        <end position="153"/>
    </location>
</feature>
<dbReference type="KEGG" id="vg:80020526"/>
<dbReference type="EMBL" id="MZ028627">
    <property type="protein sequence ID" value="QWS68231.1"/>
    <property type="molecule type" value="Genomic_DNA"/>
</dbReference>
<dbReference type="GeneID" id="80020526"/>
<dbReference type="Gene3D" id="3.40.50.1000">
    <property type="entry name" value="HAD superfamily/HAD-like"/>
    <property type="match status" value="1"/>
</dbReference>
<dbReference type="InterPro" id="IPR036412">
    <property type="entry name" value="HAD-like_sf"/>
</dbReference>
<evidence type="ECO:0000313" key="2">
    <source>
        <dbReference type="EMBL" id="QWS68231.1"/>
    </source>
</evidence>
<accession>A0A8F2IFH0</accession>
<keyword evidence="2" id="KW-0808">Transferase</keyword>
<evidence type="ECO:0000313" key="3">
    <source>
        <dbReference type="Proteomes" id="UP000683422"/>
    </source>
</evidence>
<keyword evidence="3" id="KW-1185">Reference proteome</keyword>
<dbReference type="RefSeq" id="YP_010755855.1">
    <property type="nucleotide sequence ID" value="NC_073474.1"/>
</dbReference>
<keyword evidence="2" id="KW-0418">Kinase</keyword>
<dbReference type="GO" id="GO:0016301">
    <property type="term" value="F:kinase activity"/>
    <property type="evidence" value="ECO:0007669"/>
    <property type="project" value="UniProtKB-KW"/>
</dbReference>
<sequence length="153" mass="17660">MFDTNTPALIVDIDGTLARRGDRGPYDYERVGDDTPHWPVVNLVKDLHRYHNIVTNQRLVIFVLSGRPNTCIAQTSAWLERYHIPYDHLIMRDPADVTREGNMRPDVEIKRDMYHQFIAPGHEVLFVLDDRDSVVAMWRELGLTCMQVAPGAF</sequence>